<reference evidence="2" key="1">
    <citation type="journal article" date="2020" name="bioRxiv">
        <title>Chromosome-level reference genome of the European wasp spider Argiope bruennichi: a resource for studies on range expansion and evolutionary adaptation.</title>
        <authorList>
            <person name="Sheffer M.M."/>
            <person name="Hoppe A."/>
            <person name="Krehenwinkel H."/>
            <person name="Uhl G."/>
            <person name="Kuss A.W."/>
            <person name="Jensen L."/>
            <person name="Jensen C."/>
            <person name="Gillespie R.G."/>
            <person name="Hoff K.J."/>
            <person name="Prost S."/>
        </authorList>
    </citation>
    <scope>NUCLEOTIDE SEQUENCE</scope>
</reference>
<evidence type="ECO:0000313" key="3">
    <source>
        <dbReference type="Proteomes" id="UP000807504"/>
    </source>
</evidence>
<accession>A0A8T0DYR9</accession>
<feature type="transmembrane region" description="Helical" evidence="1">
    <location>
        <begin position="136"/>
        <end position="158"/>
    </location>
</feature>
<organism evidence="2 3">
    <name type="scientific">Argiope bruennichi</name>
    <name type="common">Wasp spider</name>
    <name type="synonym">Aranea bruennichi</name>
    <dbReference type="NCBI Taxonomy" id="94029"/>
    <lineage>
        <taxon>Eukaryota</taxon>
        <taxon>Metazoa</taxon>
        <taxon>Ecdysozoa</taxon>
        <taxon>Arthropoda</taxon>
        <taxon>Chelicerata</taxon>
        <taxon>Arachnida</taxon>
        <taxon>Araneae</taxon>
        <taxon>Araneomorphae</taxon>
        <taxon>Entelegynae</taxon>
        <taxon>Araneoidea</taxon>
        <taxon>Araneidae</taxon>
        <taxon>Argiope</taxon>
    </lineage>
</organism>
<dbReference type="Proteomes" id="UP000807504">
    <property type="component" value="Unassembled WGS sequence"/>
</dbReference>
<proteinExistence type="predicted"/>
<keyword evidence="3" id="KW-1185">Reference proteome</keyword>
<name>A0A8T0DYR9_ARGBR</name>
<evidence type="ECO:0000313" key="2">
    <source>
        <dbReference type="EMBL" id="KAF8763323.1"/>
    </source>
</evidence>
<sequence>MIRNRLIPFIRHYLTRNAENTMDTNTSNSANLLQKLTELLTVWIHAMTILRTLLVDEILQNLLIRIMEIYLPLDGEHATTLLQMFIDFLTNSTSAMISLQIIMSNEIVQELLIFLIDCWNGQNISNNNANTTILTILQMIISLVTLCTVAMTYLQVILSKEIVRKLLPMLVEFCLPQSGEHAMRNTSSEMDLTHAI</sequence>
<keyword evidence="1" id="KW-1133">Transmembrane helix</keyword>
<dbReference type="AlphaFoldDB" id="A0A8T0DYR9"/>
<protein>
    <submittedName>
        <fullName evidence="2">Uncharacterized protein</fullName>
    </submittedName>
</protein>
<keyword evidence="1" id="KW-0812">Transmembrane</keyword>
<reference evidence="2" key="2">
    <citation type="submission" date="2020-06" db="EMBL/GenBank/DDBJ databases">
        <authorList>
            <person name="Sheffer M."/>
        </authorList>
    </citation>
    <scope>NUCLEOTIDE SEQUENCE</scope>
</reference>
<dbReference type="EMBL" id="JABXBU010002231">
    <property type="protein sequence ID" value="KAF8763323.1"/>
    <property type="molecule type" value="Genomic_DNA"/>
</dbReference>
<comment type="caution">
    <text evidence="2">The sequence shown here is derived from an EMBL/GenBank/DDBJ whole genome shotgun (WGS) entry which is preliminary data.</text>
</comment>
<evidence type="ECO:0000256" key="1">
    <source>
        <dbReference type="SAM" id="Phobius"/>
    </source>
</evidence>
<gene>
    <name evidence="2" type="ORF">HNY73_021518</name>
</gene>
<keyword evidence="1" id="KW-0472">Membrane</keyword>